<evidence type="ECO:0000313" key="7">
    <source>
        <dbReference type="Proteomes" id="UP001378592"/>
    </source>
</evidence>
<organism evidence="6 7">
    <name type="scientific">Gryllus longicercus</name>
    <dbReference type="NCBI Taxonomy" id="2509291"/>
    <lineage>
        <taxon>Eukaryota</taxon>
        <taxon>Metazoa</taxon>
        <taxon>Ecdysozoa</taxon>
        <taxon>Arthropoda</taxon>
        <taxon>Hexapoda</taxon>
        <taxon>Insecta</taxon>
        <taxon>Pterygota</taxon>
        <taxon>Neoptera</taxon>
        <taxon>Polyneoptera</taxon>
        <taxon>Orthoptera</taxon>
        <taxon>Ensifera</taxon>
        <taxon>Gryllidea</taxon>
        <taxon>Grylloidea</taxon>
        <taxon>Gryllidae</taxon>
        <taxon>Gryllinae</taxon>
        <taxon>Gryllus</taxon>
    </lineage>
</organism>
<comment type="caution">
    <text evidence="6">The sequence shown here is derived from an EMBL/GenBank/DDBJ whole genome shotgun (WGS) entry which is preliminary data.</text>
</comment>
<sequence length="291" mass="34180">MKEEDFNTIIIMIRSYTGSTIGSKRTLEAEIKAVFPDIPEKTIRNIYSFEYQRKMKRERPKHFKCVDNWYKVYLRRIPSSTGVLLQMAEELDISPALLARMILEKHYEEKTLKDDSQVSYKNMITQVMKDTSLIDDPILSYEIYLCILHDDQYGPISECVNYSTGQEYEYKLQKAVQELGIPFSDEEKMRTKGYDKTPDIKLEIPFAVDGFVVNWIESKALFGDEECHQNFLKDQFLSYWNRFGTGLVIYWFGHLDTLENHSKKKIIIRDHFPTEVTKLDPQVIDPTPIVL</sequence>
<reference evidence="6 7" key="1">
    <citation type="submission" date="2024-03" db="EMBL/GenBank/DDBJ databases">
        <title>The genome assembly and annotation of the cricket Gryllus longicercus Weissman &amp; Gray.</title>
        <authorList>
            <person name="Szrajer S."/>
            <person name="Gray D."/>
            <person name="Ylla G."/>
        </authorList>
    </citation>
    <scope>NUCLEOTIDE SEQUENCE [LARGE SCALE GENOMIC DNA]</scope>
    <source>
        <strain evidence="6">DAG 2021-001</strain>
        <tissue evidence="6">Whole body minus gut</tissue>
    </source>
</reference>
<dbReference type="EMBL" id="JAZDUA010000332">
    <property type="protein sequence ID" value="KAK7794512.1"/>
    <property type="molecule type" value="Genomic_DNA"/>
</dbReference>
<accession>A0AAN9Z373</accession>
<comment type="subcellular location">
    <subcellularLocation>
        <location evidence="2">Cytoplasm</location>
    </subcellularLocation>
    <subcellularLocation>
        <location evidence="1">Nucleus</location>
    </subcellularLocation>
</comment>
<dbReference type="PANTHER" id="PTHR31661">
    <property type="entry name" value="SIMILAR TO CDNA SEQUENCE BC052040"/>
    <property type="match status" value="1"/>
</dbReference>
<dbReference type="PANTHER" id="PTHR31661:SF1">
    <property type="entry name" value="CDAN1-INTERACTING NUCLEASE 1"/>
    <property type="match status" value="1"/>
</dbReference>
<dbReference type="GO" id="GO:0005634">
    <property type="term" value="C:nucleus"/>
    <property type="evidence" value="ECO:0007669"/>
    <property type="project" value="UniProtKB-SubCell"/>
</dbReference>
<dbReference type="Pfam" id="PF14811">
    <property type="entry name" value="TPD"/>
    <property type="match status" value="1"/>
</dbReference>
<dbReference type="AlphaFoldDB" id="A0AAN9Z373"/>
<keyword evidence="4" id="KW-0539">Nucleus</keyword>
<protein>
    <recommendedName>
        <fullName evidence="5">CDAN1-interacting nuclease 1</fullName>
    </recommendedName>
</protein>
<evidence type="ECO:0000256" key="4">
    <source>
        <dbReference type="ARBA" id="ARBA00023242"/>
    </source>
</evidence>
<dbReference type="Proteomes" id="UP001378592">
    <property type="component" value="Unassembled WGS sequence"/>
</dbReference>
<dbReference type="GO" id="GO:0005737">
    <property type="term" value="C:cytoplasm"/>
    <property type="evidence" value="ECO:0007669"/>
    <property type="project" value="UniProtKB-SubCell"/>
</dbReference>
<evidence type="ECO:0000256" key="2">
    <source>
        <dbReference type="ARBA" id="ARBA00004496"/>
    </source>
</evidence>
<gene>
    <name evidence="6" type="ORF">R5R35_004728</name>
</gene>
<keyword evidence="3" id="KW-0963">Cytoplasm</keyword>
<keyword evidence="7" id="KW-1185">Reference proteome</keyword>
<proteinExistence type="predicted"/>
<evidence type="ECO:0000313" key="6">
    <source>
        <dbReference type="EMBL" id="KAK7794512.1"/>
    </source>
</evidence>
<evidence type="ECO:0000256" key="3">
    <source>
        <dbReference type="ARBA" id="ARBA00022490"/>
    </source>
</evidence>
<evidence type="ECO:0000256" key="1">
    <source>
        <dbReference type="ARBA" id="ARBA00004123"/>
    </source>
</evidence>
<dbReference type="InterPro" id="IPR029404">
    <property type="entry name" value="CDIN1"/>
</dbReference>
<evidence type="ECO:0000256" key="5">
    <source>
        <dbReference type="ARBA" id="ARBA00023480"/>
    </source>
</evidence>
<name>A0AAN9Z373_9ORTH</name>